<keyword evidence="4" id="KW-0378">Hydrolase</keyword>
<dbReference type="GO" id="GO:0005847">
    <property type="term" value="C:mRNA cleavage and polyadenylation specificity factor complex"/>
    <property type="evidence" value="ECO:0007669"/>
    <property type="project" value="TreeGrafter"/>
</dbReference>
<dbReference type="SUPFAM" id="SSF56281">
    <property type="entry name" value="Metallo-hydrolase/oxidoreductase"/>
    <property type="match status" value="1"/>
</dbReference>
<feature type="domain" description="Metallo-beta-lactamase" evidence="6">
    <location>
        <begin position="32"/>
        <end position="220"/>
    </location>
</feature>
<dbReference type="Gene3D" id="3.60.15.10">
    <property type="entry name" value="Ribonuclease Z/Hydroxyacylglutathione hydrolase-like"/>
    <property type="match status" value="1"/>
</dbReference>
<feature type="domain" description="Pre-mRNA 3'-end-processing endonuclease polyadenylation factor C-term" evidence="8">
    <location>
        <begin position="484"/>
        <end position="702"/>
    </location>
</feature>
<keyword evidence="5" id="KW-0539">Nucleus</keyword>
<evidence type="ECO:0000256" key="4">
    <source>
        <dbReference type="ARBA" id="ARBA00022801"/>
    </source>
</evidence>
<dbReference type="CDD" id="cd16292">
    <property type="entry name" value="CPSF3-like_MBL-fold"/>
    <property type="match status" value="1"/>
</dbReference>
<dbReference type="Pfam" id="PF16661">
    <property type="entry name" value="Lactamase_B_6"/>
    <property type="match status" value="1"/>
</dbReference>
<dbReference type="InterPro" id="IPR021718">
    <property type="entry name" value="CPSF73-100_C"/>
</dbReference>
<dbReference type="SMART" id="SM01098">
    <property type="entry name" value="CPSF73-100_C"/>
    <property type="match status" value="1"/>
</dbReference>
<dbReference type="Gene3D" id="3.40.50.10890">
    <property type="match status" value="1"/>
</dbReference>
<dbReference type="SMART" id="SM01027">
    <property type="entry name" value="Beta-Casp"/>
    <property type="match status" value="1"/>
</dbReference>
<evidence type="ECO:0000313" key="10">
    <source>
        <dbReference type="EMBL" id="LAC20695.1"/>
    </source>
</evidence>
<feature type="domain" description="Beta-Casp" evidence="7">
    <location>
        <begin position="254"/>
        <end position="375"/>
    </location>
</feature>
<sequence length="711" mass="80562">MATTAPMQSLRPLEDDSDELRITPLGSGQEVGRSCHLLEFKGKKVLLDFGIHPALTGLSALPFSDHIDPSTIDLLLVSHFHLDHAGGLPWFLMRTKFKGRCYMTHPTKAIYKWLLADYIKVSNLSTEQMLYSESDLEASLSRISCVNFHEEREVSGIKFWCYHAGHVLGAAMFMIQIAGVKVLYTGDFSRQEDRHLMMAEIPEIRPDILMIESTYGVSIHEPRESRELRFTSTVKEIVMRNGRCLIPVFALGRAQELLLILDEFWQKNPDLHEIPIYYASSLAKKCMSVYQTYTHAMNEKIQRQLAIENPFQFKHIANLKGMDQFEDIGPCVIMASPGMMQSGLSRELFEMWCTDANNGVIIAGYCVEGTLAKDILQEPEDITSLSGQRLPLRCTVEYISFSAHTDFEQTSHFVRTIRPPSVVLVHGEMNEMGRLKSALEREYESEEVPLKVYNPKNLHTLQFHFKGEKMAKIMGELVMEIPKENVIISGILIKKNFNCQIVSPAELSKYSQLTSSRISQRVSVSYTAGFPLLHYLIVCMFTDVEKITPAQYLAQQGDKTDKESVEPTDVLKVIDIITVLHEPPLVVLEWAANPRNDMYADAVLKVVLKAQELDLPSDQVPDLPSKHFDHRHFKECLIELFQEMFGEDSVPKMFKGDNFYITVNEVQAHIDLAEMTVSCENSKLCGIVQTALNRLKQTITPISLLKSASST</sequence>
<proteinExistence type="evidence at transcript level"/>
<evidence type="ECO:0000313" key="9">
    <source>
        <dbReference type="EMBL" id="LAB66777.1"/>
    </source>
</evidence>
<evidence type="ECO:0000259" key="7">
    <source>
        <dbReference type="SMART" id="SM01027"/>
    </source>
</evidence>
<evidence type="ECO:0000259" key="8">
    <source>
        <dbReference type="SMART" id="SM01098"/>
    </source>
</evidence>
<dbReference type="InterPro" id="IPR036866">
    <property type="entry name" value="RibonucZ/Hydroxyglut_hydro"/>
</dbReference>
<reference evidence="9" key="2">
    <citation type="journal article" date="2018" name="Biosci. Biotechnol. Biochem.">
        <title>Polysaccharide hydrolase of the hadal zone amphipods Hirondellea gigas.</title>
        <authorList>
            <person name="Kobayashi H."/>
            <person name="Nagahama T."/>
            <person name="Arai W."/>
            <person name="Sasagawa Y."/>
            <person name="Umeda M."/>
            <person name="Hayashi T."/>
            <person name="Nikaido I."/>
            <person name="Watanabe H."/>
            <person name="Oguri K."/>
            <person name="Kitazato H."/>
            <person name="Fujioka K."/>
            <person name="Kido Y."/>
            <person name="Takami H."/>
        </authorList>
    </citation>
    <scope>NUCLEOTIDE SEQUENCE</scope>
    <source>
        <tissue evidence="9">Whole body</tissue>
    </source>
</reference>
<keyword evidence="2" id="KW-0507">mRNA processing</keyword>
<organism evidence="9">
    <name type="scientific">Hirondellea gigas</name>
    <dbReference type="NCBI Taxonomy" id="1518452"/>
    <lineage>
        <taxon>Eukaryota</taxon>
        <taxon>Metazoa</taxon>
        <taxon>Ecdysozoa</taxon>
        <taxon>Arthropoda</taxon>
        <taxon>Crustacea</taxon>
        <taxon>Multicrustacea</taxon>
        <taxon>Malacostraca</taxon>
        <taxon>Eumalacostraca</taxon>
        <taxon>Peracarida</taxon>
        <taxon>Amphipoda</taxon>
        <taxon>Amphilochidea</taxon>
        <taxon>Lysianassida</taxon>
        <taxon>Lysianassidira</taxon>
        <taxon>Lysianassoidea</taxon>
        <taxon>Lysianassidae</taxon>
        <taxon>Hirondellea</taxon>
    </lineage>
</organism>
<dbReference type="GO" id="GO:0004521">
    <property type="term" value="F:RNA endonuclease activity"/>
    <property type="evidence" value="ECO:0007669"/>
    <property type="project" value="TreeGrafter"/>
</dbReference>
<evidence type="ECO:0000259" key="6">
    <source>
        <dbReference type="SMART" id="SM00849"/>
    </source>
</evidence>
<evidence type="ECO:0000256" key="2">
    <source>
        <dbReference type="ARBA" id="ARBA00022664"/>
    </source>
</evidence>
<name>A0A2P2HYB9_9CRUS</name>
<dbReference type="InterPro" id="IPR011108">
    <property type="entry name" value="RMMBL"/>
</dbReference>
<dbReference type="GO" id="GO:0004534">
    <property type="term" value="F:5'-3' RNA exonuclease activity"/>
    <property type="evidence" value="ECO:0007669"/>
    <property type="project" value="TreeGrafter"/>
</dbReference>
<reference evidence="10" key="1">
    <citation type="submission" date="2017-11" db="EMBL/GenBank/DDBJ databases">
        <title>The sensing device of the deep-sea amphipod.</title>
        <authorList>
            <person name="Kobayashi H."/>
            <person name="Nagahama T."/>
            <person name="Arai W."/>
            <person name="Sasagawa Y."/>
            <person name="Umeda M."/>
            <person name="Hayashi T."/>
            <person name="Nikaido I."/>
            <person name="Watanabe H."/>
            <person name="Oguri K."/>
            <person name="Kitazato H."/>
            <person name="Fujioka K."/>
            <person name="Kido Y."/>
            <person name="Takami H."/>
        </authorList>
    </citation>
    <scope>NUCLEOTIDE SEQUENCE</scope>
    <source>
        <tissue evidence="10">Whole body</tissue>
    </source>
</reference>
<dbReference type="FunFam" id="3.40.50.10890:FF:000001">
    <property type="entry name" value="Cleavage and polyadenylation specificity factor subunit 3"/>
    <property type="match status" value="1"/>
</dbReference>
<dbReference type="Pfam" id="PF07521">
    <property type="entry name" value="RMMBL"/>
    <property type="match status" value="1"/>
</dbReference>
<dbReference type="AlphaFoldDB" id="A0A2P2HYB9"/>
<evidence type="ECO:0000256" key="5">
    <source>
        <dbReference type="ARBA" id="ARBA00023242"/>
    </source>
</evidence>
<dbReference type="SMART" id="SM00849">
    <property type="entry name" value="Lactamase_B"/>
    <property type="match status" value="1"/>
</dbReference>
<dbReference type="Pfam" id="PF11718">
    <property type="entry name" value="CPSF73-100_C"/>
    <property type="match status" value="1"/>
</dbReference>
<dbReference type="PANTHER" id="PTHR11203:SF11">
    <property type="entry name" value="CLEAVAGE AND POLYADENYLATION SPECIFICITY FACTOR SUBUNIT 3"/>
    <property type="match status" value="1"/>
</dbReference>
<protein>
    <submittedName>
        <fullName evidence="9">Cleavage and polyadenylation specificity factor subunit 3-like</fullName>
    </submittedName>
</protein>
<dbReference type="InterPro" id="IPR022712">
    <property type="entry name" value="Beta_Casp"/>
</dbReference>
<dbReference type="EMBL" id="IACF01001050">
    <property type="protein sequence ID" value="LAB66777.1"/>
    <property type="molecule type" value="mRNA"/>
</dbReference>
<dbReference type="GO" id="GO:0006398">
    <property type="term" value="P:mRNA 3'-end processing by stem-loop binding and cleavage"/>
    <property type="evidence" value="ECO:0007669"/>
    <property type="project" value="TreeGrafter"/>
</dbReference>
<keyword evidence="3" id="KW-0540">Nuclease</keyword>
<comment type="subcellular location">
    <subcellularLocation>
        <location evidence="1">Nucleus</location>
    </subcellularLocation>
</comment>
<dbReference type="InterPro" id="IPR001279">
    <property type="entry name" value="Metallo-B-lactamas"/>
</dbReference>
<dbReference type="InterPro" id="IPR050698">
    <property type="entry name" value="MBL"/>
</dbReference>
<evidence type="ECO:0000256" key="3">
    <source>
        <dbReference type="ARBA" id="ARBA00022722"/>
    </source>
</evidence>
<accession>A0A2P2HYB9</accession>
<dbReference type="GO" id="GO:0003723">
    <property type="term" value="F:RNA binding"/>
    <property type="evidence" value="ECO:0007669"/>
    <property type="project" value="TreeGrafter"/>
</dbReference>
<dbReference type="Pfam" id="PF10996">
    <property type="entry name" value="Beta-Casp"/>
    <property type="match status" value="1"/>
</dbReference>
<dbReference type="EMBL" id="IACT01001343">
    <property type="protein sequence ID" value="LAC20695.1"/>
    <property type="molecule type" value="mRNA"/>
</dbReference>
<dbReference type="PANTHER" id="PTHR11203">
    <property type="entry name" value="CLEAVAGE AND POLYADENYLATION SPECIFICITY FACTOR FAMILY MEMBER"/>
    <property type="match status" value="1"/>
</dbReference>
<evidence type="ECO:0000256" key="1">
    <source>
        <dbReference type="ARBA" id="ARBA00004123"/>
    </source>
</evidence>